<sequence length="304" mass="33445">MDRLDAIRAFIAVLDEGNLTKAAMRLNRSPVAVTRAIAFLEADVGTELLHRTTRSVRVSEAGERYAVVCRRILNDLEEANLAATGLHASPRGVLTITAPVLFGTRILRPVIDDFLEEYPALRIRYLLVDRQVNLAEEGIDVALRIGHLPDSGLIATRLGSVRRVVAASPSYLKGKPAIRTPSDLATHNCLSNFELGHGEVWTFPPKPGTKAHRNVRLKPRLSVNTIESLVRSAADGHGIVRVLSYQIEEEIRKGKLQILLKSAEPEPLPVHLVVPDGRSDLSKVRAFIDYATTRLKTTLRASAV</sequence>
<evidence type="ECO:0000256" key="3">
    <source>
        <dbReference type="ARBA" id="ARBA00023015"/>
    </source>
</evidence>
<dbReference type="RefSeq" id="WP_002717207.1">
    <property type="nucleotide sequence ID" value="NZ_UFSI01000001.1"/>
</dbReference>
<dbReference type="PROSITE" id="PS50931">
    <property type="entry name" value="HTH_LYSR"/>
    <property type="match status" value="1"/>
</dbReference>
<dbReference type="CDD" id="cd08471">
    <property type="entry name" value="PBP2_CrgA_like_2"/>
    <property type="match status" value="1"/>
</dbReference>
<dbReference type="InterPro" id="IPR005119">
    <property type="entry name" value="LysR_subst-bd"/>
</dbReference>
<dbReference type="Pfam" id="PF00126">
    <property type="entry name" value="HTH_1"/>
    <property type="match status" value="1"/>
</dbReference>
<evidence type="ECO:0000259" key="6">
    <source>
        <dbReference type="PROSITE" id="PS50931"/>
    </source>
</evidence>
<protein>
    <submittedName>
        <fullName evidence="7">D-malate degradation protein R</fullName>
    </submittedName>
</protein>
<dbReference type="PANTHER" id="PTHR30537:SF5">
    <property type="entry name" value="HTH-TYPE TRANSCRIPTIONAL ACTIVATOR TTDR-RELATED"/>
    <property type="match status" value="1"/>
</dbReference>
<keyword evidence="5" id="KW-0804">Transcription</keyword>
<dbReference type="Gene3D" id="1.10.10.10">
    <property type="entry name" value="Winged helix-like DNA-binding domain superfamily/Winged helix DNA-binding domain"/>
    <property type="match status" value="1"/>
</dbReference>
<evidence type="ECO:0000256" key="2">
    <source>
        <dbReference type="ARBA" id="ARBA00009437"/>
    </source>
</evidence>
<dbReference type="SUPFAM" id="SSF46785">
    <property type="entry name" value="Winged helix' DNA-binding domain"/>
    <property type="match status" value="1"/>
</dbReference>
<organism evidence="7 8">
    <name type="scientific">Afipia felis</name>
    <name type="common">Cat scratch disease bacillus</name>
    <dbReference type="NCBI Taxonomy" id="1035"/>
    <lineage>
        <taxon>Bacteria</taxon>
        <taxon>Pseudomonadati</taxon>
        <taxon>Pseudomonadota</taxon>
        <taxon>Alphaproteobacteria</taxon>
        <taxon>Hyphomicrobiales</taxon>
        <taxon>Nitrobacteraceae</taxon>
        <taxon>Afipia</taxon>
    </lineage>
</organism>
<feature type="domain" description="HTH lysR-type" evidence="6">
    <location>
        <begin position="1"/>
        <end position="59"/>
    </location>
</feature>
<dbReference type="Proteomes" id="UP000254343">
    <property type="component" value="Unassembled WGS sequence"/>
</dbReference>
<dbReference type="Pfam" id="PF03466">
    <property type="entry name" value="LysR_substrate"/>
    <property type="match status" value="1"/>
</dbReference>
<proteinExistence type="inferred from homology"/>
<dbReference type="SUPFAM" id="SSF53850">
    <property type="entry name" value="Periplasmic binding protein-like II"/>
    <property type="match status" value="1"/>
</dbReference>
<dbReference type="InterPro" id="IPR000847">
    <property type="entry name" value="LysR_HTH_N"/>
</dbReference>
<dbReference type="GO" id="GO:0003700">
    <property type="term" value="F:DNA-binding transcription factor activity"/>
    <property type="evidence" value="ECO:0007669"/>
    <property type="project" value="InterPro"/>
</dbReference>
<dbReference type="PANTHER" id="PTHR30537">
    <property type="entry name" value="HTH-TYPE TRANSCRIPTIONAL REGULATOR"/>
    <property type="match status" value="1"/>
</dbReference>
<evidence type="ECO:0000256" key="1">
    <source>
        <dbReference type="ARBA" id="ARBA00003502"/>
    </source>
</evidence>
<dbReference type="EMBL" id="UIGB01000001">
    <property type="protein sequence ID" value="SUU86382.1"/>
    <property type="molecule type" value="Genomic_DNA"/>
</dbReference>
<dbReference type="GO" id="GO:0043565">
    <property type="term" value="F:sequence-specific DNA binding"/>
    <property type="evidence" value="ECO:0007669"/>
    <property type="project" value="TreeGrafter"/>
</dbReference>
<dbReference type="OrthoDB" id="9786526at2"/>
<dbReference type="InterPro" id="IPR036388">
    <property type="entry name" value="WH-like_DNA-bd_sf"/>
</dbReference>
<dbReference type="InterPro" id="IPR036390">
    <property type="entry name" value="WH_DNA-bd_sf"/>
</dbReference>
<keyword evidence="3" id="KW-0805">Transcription regulation</keyword>
<name>A0A380WBT3_AFIFE</name>
<evidence type="ECO:0000256" key="5">
    <source>
        <dbReference type="ARBA" id="ARBA00023163"/>
    </source>
</evidence>
<dbReference type="InterPro" id="IPR058163">
    <property type="entry name" value="LysR-type_TF_proteobact-type"/>
</dbReference>
<reference evidence="7 8" key="1">
    <citation type="submission" date="2018-06" db="EMBL/GenBank/DDBJ databases">
        <authorList>
            <consortium name="Pathogen Informatics"/>
            <person name="Doyle S."/>
        </authorList>
    </citation>
    <scope>NUCLEOTIDE SEQUENCE [LARGE SCALE GENOMIC DNA]</scope>
    <source>
        <strain evidence="7 8">NCTC12722</strain>
    </source>
</reference>
<evidence type="ECO:0000256" key="4">
    <source>
        <dbReference type="ARBA" id="ARBA00023125"/>
    </source>
</evidence>
<accession>A0A380WBT3</accession>
<dbReference type="AlphaFoldDB" id="A0A380WBT3"/>
<comment type="function">
    <text evidence="1">NodD regulates the expression of the nodABCFE genes which encode other nodulation proteins. NodD is also a negative regulator of its own expression. Binds flavonoids as inducers.</text>
</comment>
<evidence type="ECO:0000313" key="8">
    <source>
        <dbReference type="Proteomes" id="UP000254343"/>
    </source>
</evidence>
<dbReference type="Gene3D" id="3.40.190.290">
    <property type="match status" value="1"/>
</dbReference>
<keyword evidence="4" id="KW-0238">DNA-binding</keyword>
<comment type="similarity">
    <text evidence="2">Belongs to the LysR transcriptional regulatory family.</text>
</comment>
<dbReference type="GO" id="GO:0006351">
    <property type="term" value="P:DNA-templated transcription"/>
    <property type="evidence" value="ECO:0007669"/>
    <property type="project" value="TreeGrafter"/>
</dbReference>
<evidence type="ECO:0000313" key="7">
    <source>
        <dbReference type="EMBL" id="SUU86382.1"/>
    </source>
</evidence>
<gene>
    <name evidence="7" type="primary">dmlR_7</name>
    <name evidence="7" type="ORF">NCTC12722_03607</name>
</gene>
<dbReference type="FunFam" id="1.10.10.10:FF:000001">
    <property type="entry name" value="LysR family transcriptional regulator"/>
    <property type="match status" value="1"/>
</dbReference>